<feature type="active site" evidence="1">
    <location>
        <position position="109"/>
    </location>
</feature>
<evidence type="ECO:0000256" key="2">
    <source>
        <dbReference type="PIRSR" id="PIRSR011396-2"/>
    </source>
</evidence>
<keyword evidence="2" id="KW-0274">FAD</keyword>
<organism evidence="3 4">
    <name type="scientific">Chitinophaga skermanii</name>
    <dbReference type="NCBI Taxonomy" id="331697"/>
    <lineage>
        <taxon>Bacteria</taxon>
        <taxon>Pseudomonadati</taxon>
        <taxon>Bacteroidota</taxon>
        <taxon>Chitinophagia</taxon>
        <taxon>Chitinophagales</taxon>
        <taxon>Chitinophagaceae</taxon>
        <taxon>Chitinophaga</taxon>
    </lineage>
</organism>
<feature type="binding site" evidence="2">
    <location>
        <begin position="45"/>
        <end position="48"/>
    </location>
    <ligand>
        <name>FAD</name>
        <dbReference type="ChEBI" id="CHEBI:57692"/>
    </ligand>
</feature>
<dbReference type="Proteomes" id="UP000249547">
    <property type="component" value="Unassembled WGS sequence"/>
</dbReference>
<dbReference type="PANTHER" id="PTHR43747">
    <property type="entry name" value="FAD-BINDING PROTEIN"/>
    <property type="match status" value="1"/>
</dbReference>
<name>A0A327QY37_9BACT</name>
<comment type="caution">
    <text evidence="3">The sequence shown here is derived from an EMBL/GenBank/DDBJ whole genome shotgun (WGS) entry which is preliminary data.</text>
</comment>
<dbReference type="Pfam" id="PF04820">
    <property type="entry name" value="Trp_halogenase"/>
    <property type="match status" value="1"/>
</dbReference>
<feature type="binding site" evidence="2">
    <location>
        <position position="365"/>
    </location>
    <ligand>
        <name>L-tryptophan</name>
        <dbReference type="ChEBI" id="CHEBI:57912"/>
    </ligand>
</feature>
<evidence type="ECO:0000313" key="3">
    <source>
        <dbReference type="EMBL" id="RAJ08323.1"/>
    </source>
</evidence>
<dbReference type="GO" id="GO:0004497">
    <property type="term" value="F:monooxygenase activity"/>
    <property type="evidence" value="ECO:0007669"/>
    <property type="project" value="InterPro"/>
</dbReference>
<dbReference type="AlphaFoldDB" id="A0A327QY37"/>
<keyword evidence="2" id="KW-0285">Flavoprotein</keyword>
<protein>
    <submittedName>
        <fullName evidence="3">Tryptophan halogenase</fullName>
    </submittedName>
</protein>
<proteinExistence type="predicted"/>
<dbReference type="InterPro" id="IPR033856">
    <property type="entry name" value="Trp_halogen"/>
</dbReference>
<evidence type="ECO:0000256" key="1">
    <source>
        <dbReference type="PIRSR" id="PIRSR011396-1"/>
    </source>
</evidence>
<dbReference type="InterPro" id="IPR006905">
    <property type="entry name" value="Flavin_halogenase"/>
</dbReference>
<accession>A0A327QY37</accession>
<reference evidence="3 4" key="1">
    <citation type="submission" date="2018-06" db="EMBL/GenBank/DDBJ databases">
        <title>Genomic Encyclopedia of Archaeal and Bacterial Type Strains, Phase II (KMG-II): from individual species to whole genera.</title>
        <authorList>
            <person name="Goeker M."/>
        </authorList>
    </citation>
    <scope>NUCLEOTIDE SEQUENCE [LARGE SCALE GENOMIC DNA]</scope>
    <source>
        <strain evidence="3 4">DSM 23857</strain>
    </source>
</reference>
<keyword evidence="2" id="KW-0547">Nucleotide-binding</keyword>
<dbReference type="Gene3D" id="3.50.50.60">
    <property type="entry name" value="FAD/NAD(P)-binding domain"/>
    <property type="match status" value="1"/>
</dbReference>
<dbReference type="PIRSF" id="PIRSF011396">
    <property type="entry name" value="Trp_halogenase"/>
    <property type="match status" value="1"/>
</dbReference>
<dbReference type="InterPro" id="IPR050816">
    <property type="entry name" value="Flavin-dep_Halogenase_NPB"/>
</dbReference>
<dbReference type="RefSeq" id="WP_111596484.1">
    <property type="nucleotide sequence ID" value="NZ_QLLL01000002.1"/>
</dbReference>
<dbReference type="SUPFAM" id="SSF51905">
    <property type="entry name" value="FAD/NAD(P)-binding domain"/>
    <property type="match status" value="1"/>
</dbReference>
<gene>
    <name evidence="3" type="ORF">LX64_00971</name>
</gene>
<keyword evidence="4" id="KW-1185">Reference proteome</keyword>
<dbReference type="OrthoDB" id="9806565at2"/>
<dbReference type="InterPro" id="IPR036188">
    <property type="entry name" value="FAD/NAD-bd_sf"/>
</dbReference>
<dbReference type="EMBL" id="QLLL01000002">
    <property type="protein sequence ID" value="RAJ08323.1"/>
    <property type="molecule type" value="Genomic_DNA"/>
</dbReference>
<sequence length="532" mass="61446">MQNDYLQLVEQFKATKEVLMNPQPYYMDLALPQDDFYNSVCIVGGGLAGYLSAIAFRKFFNIPVTVIEPSHIPPIGVGEATTPLMADYLFGVLELDKQEFFRMVEPTWKLGIKFFWGKPGDYYFNYPFDTKDILSAYLHSGDVNECSLNSLLMRQDASFIARYEEDGTEKYHSLSKNLKYAYHLDNRKFIDYLKFAAARAGVIFLDEEIKDAVLNEEGEVAALINVNGDKFVYDLYVDCSGFKSMLLEKKMNVPYVSFQDSLFNDRAVTGILPNNGHIKCYTTAETMDNGWCWNIPLRHEDHRGYVYSSAHCTEEQAIEEMLRKNPGMSASSIKHVRFRSGRHERFVEGNVVAIGNAYSFVEPLESTGVHMIIDQIILLMNHFVLLKKNPALRNLLNDTMKEHWEYIRWFLSIHFKYNKKFDTPYWKDCRANGNTSGFEKFLSLYKEIGLLSRQDTTTRNMIQPWLKDTIFDVYGIDHILFCQGVLPGNIQQLSPENKADWNAMLHVWKNIAAKTIPLREDLDIMLKHPQLL</sequence>
<evidence type="ECO:0000313" key="4">
    <source>
        <dbReference type="Proteomes" id="UP000249547"/>
    </source>
</evidence>
<dbReference type="GO" id="GO:0000166">
    <property type="term" value="F:nucleotide binding"/>
    <property type="evidence" value="ECO:0007669"/>
    <property type="project" value="UniProtKB-KW"/>
</dbReference>
<dbReference type="PANTHER" id="PTHR43747:SF4">
    <property type="entry name" value="FLAVIN-DEPENDENT TRYPTOPHAN HALOGENASE"/>
    <property type="match status" value="1"/>
</dbReference>
<feature type="binding site" evidence="2">
    <location>
        <position position="109"/>
    </location>
    <ligand>
        <name>7-chloro-L-tryptophan</name>
        <dbReference type="ChEBI" id="CHEBI:58713"/>
    </ligand>
</feature>